<evidence type="ECO:0000313" key="4">
    <source>
        <dbReference type="Proteomes" id="UP000660885"/>
    </source>
</evidence>
<dbReference type="Gene3D" id="1.20.1600.10">
    <property type="entry name" value="Outer membrane efflux proteins (OEP)"/>
    <property type="match status" value="1"/>
</dbReference>
<dbReference type="SUPFAM" id="SSF56954">
    <property type="entry name" value="Outer membrane efflux proteins (OEP)"/>
    <property type="match status" value="1"/>
</dbReference>
<accession>A0ABS1UGB5</accession>
<comment type="similarity">
    <text evidence="1 2">Belongs to the outer membrane factor (OMF) (TC 1.B.17) family.</text>
</comment>
<evidence type="ECO:0000313" key="3">
    <source>
        <dbReference type="EMBL" id="MBL6082301.1"/>
    </source>
</evidence>
<dbReference type="RefSeq" id="WP_202835510.1">
    <property type="nucleotide sequence ID" value="NZ_JAETWB010000058.1"/>
</dbReference>
<gene>
    <name evidence="3" type="ORF">JMJ56_30460</name>
</gene>
<sequence length="499" mass="51649">MVSGSFGRTGIAGCGALVVAVFLAGCSAPPRAEQAPSLPLGWTNRPGGGDAIAYEREAEFWRRLDDGRLATLVSRSLSGSPSVMQAVERVAAARASEDAAAAGFLPGFSVGGNTRIRRTLRGRQGIDASAFQGLGIDASSLTPPRTTGVYEAGFDTAWELGLFGRREAVRAGAEADTAFAVAEVAAARTSLASEVGRTYAALRAAEAREELLLGVAASQDRLLALVRTRRTAGLASDVDVERAAVSPDRSRATAAEATAAIRRALQRLAVLAGEGSPDFMLLSGPGAARNQPRVPRHLAGALLGDTVPADLLRRRPEIWRAEAAVLRAGADAGLARADLWPRLTLGGNLTASGTPVGASAFSPLGPLVVAGLGPNLSIPIFDWGQRRAVVDARDAGFRAATAAYRLTILGSVEEVEVALASAAAAARRTDLLERAVARAVGTVRLSDTLYRSGLATLLERLDADTALLSAQLELVSAREDAFVSVVALHKALGGVGPET</sequence>
<dbReference type="InterPro" id="IPR003423">
    <property type="entry name" value="OMP_efflux"/>
</dbReference>
<evidence type="ECO:0000256" key="2">
    <source>
        <dbReference type="RuleBase" id="RU362097"/>
    </source>
</evidence>
<dbReference type="Pfam" id="PF02321">
    <property type="entry name" value="OEP"/>
    <property type="match status" value="2"/>
</dbReference>
<evidence type="ECO:0000256" key="1">
    <source>
        <dbReference type="ARBA" id="ARBA00007613"/>
    </source>
</evidence>
<comment type="caution">
    <text evidence="3">The sequence shown here is derived from an EMBL/GenBank/DDBJ whole genome shotgun (WGS) entry which is preliminary data.</text>
</comment>
<dbReference type="Gene3D" id="2.20.200.10">
    <property type="entry name" value="Outer membrane efflux proteins (OEP)"/>
    <property type="match status" value="1"/>
</dbReference>
<dbReference type="Proteomes" id="UP000660885">
    <property type="component" value="Unassembled WGS sequence"/>
</dbReference>
<comment type="subcellular location">
    <subcellularLocation>
        <location evidence="2">Cell membrane</location>
        <topology evidence="2">Lipid-anchor</topology>
    </subcellularLocation>
</comment>
<protein>
    <submittedName>
        <fullName evidence="3">Efflux transporter outer membrane subunit</fullName>
    </submittedName>
</protein>
<keyword evidence="2" id="KW-1134">Transmembrane beta strand</keyword>
<dbReference type="EMBL" id="JAETWB010000058">
    <property type="protein sequence ID" value="MBL6082301.1"/>
    <property type="molecule type" value="Genomic_DNA"/>
</dbReference>
<dbReference type="PANTHER" id="PTHR30203">
    <property type="entry name" value="OUTER MEMBRANE CATION EFFLUX PROTEIN"/>
    <property type="match status" value="1"/>
</dbReference>
<dbReference type="NCBIfam" id="TIGR01845">
    <property type="entry name" value="outer_NodT"/>
    <property type="match status" value="1"/>
</dbReference>
<reference evidence="3 4" key="1">
    <citation type="submission" date="2021-01" db="EMBL/GenBank/DDBJ databases">
        <title>Belnapia mucosa sp. nov. and Belnapia arida sp. nov., isolated from the Tabernas Desert (Almeria, Spain).</title>
        <authorList>
            <person name="Molina-Menor E."/>
            <person name="Vidal-Verdu A."/>
            <person name="Calonge A."/>
            <person name="Satari L."/>
            <person name="Pereto J."/>
            <person name="Porcar M."/>
        </authorList>
    </citation>
    <scope>NUCLEOTIDE SEQUENCE [LARGE SCALE GENOMIC DNA]</scope>
    <source>
        <strain evidence="3 4">T18</strain>
    </source>
</reference>
<name>A0ABS1UGB5_9PROT</name>
<keyword evidence="4" id="KW-1185">Reference proteome</keyword>
<keyword evidence="2" id="KW-0449">Lipoprotein</keyword>
<keyword evidence="2" id="KW-0812">Transmembrane</keyword>
<organism evidence="3 4">
    <name type="scientific">Belnapia arida</name>
    <dbReference type="NCBI Taxonomy" id="2804533"/>
    <lineage>
        <taxon>Bacteria</taxon>
        <taxon>Pseudomonadati</taxon>
        <taxon>Pseudomonadota</taxon>
        <taxon>Alphaproteobacteria</taxon>
        <taxon>Acetobacterales</taxon>
        <taxon>Roseomonadaceae</taxon>
        <taxon>Belnapia</taxon>
    </lineage>
</organism>
<keyword evidence="2" id="KW-0472">Membrane</keyword>
<dbReference type="InterPro" id="IPR010131">
    <property type="entry name" value="MdtP/NodT-like"/>
</dbReference>
<proteinExistence type="inferred from homology"/>
<keyword evidence="2" id="KW-0564">Palmitate</keyword>